<evidence type="ECO:0000256" key="1">
    <source>
        <dbReference type="PIRSR" id="PIRSR000097-2"/>
    </source>
</evidence>
<organism evidence="3 4">
    <name type="scientific">Tropilaelaps mercedesae</name>
    <dbReference type="NCBI Taxonomy" id="418985"/>
    <lineage>
        <taxon>Eukaryota</taxon>
        <taxon>Metazoa</taxon>
        <taxon>Ecdysozoa</taxon>
        <taxon>Arthropoda</taxon>
        <taxon>Chelicerata</taxon>
        <taxon>Arachnida</taxon>
        <taxon>Acari</taxon>
        <taxon>Parasitiformes</taxon>
        <taxon>Mesostigmata</taxon>
        <taxon>Gamasina</taxon>
        <taxon>Dermanyssoidea</taxon>
        <taxon>Laelapidae</taxon>
        <taxon>Tropilaelaps</taxon>
    </lineage>
</organism>
<dbReference type="InParanoid" id="A0A1V9XXI3"/>
<dbReference type="SUPFAM" id="SSF51430">
    <property type="entry name" value="NAD(P)-linked oxidoreductase"/>
    <property type="match status" value="1"/>
</dbReference>
<feature type="domain" description="NADP-dependent oxidoreductase" evidence="2">
    <location>
        <begin position="2"/>
        <end position="210"/>
    </location>
</feature>
<dbReference type="OrthoDB" id="416253at2759"/>
<comment type="caution">
    <text evidence="3">The sequence shown here is derived from an EMBL/GenBank/DDBJ whole genome shotgun (WGS) entry which is preliminary data.</text>
</comment>
<dbReference type="GO" id="GO:0016491">
    <property type="term" value="F:oxidoreductase activity"/>
    <property type="evidence" value="ECO:0007669"/>
    <property type="project" value="InterPro"/>
</dbReference>
<dbReference type="PROSITE" id="PS00062">
    <property type="entry name" value="ALDOKETO_REDUCTASE_2"/>
    <property type="match status" value="1"/>
</dbReference>
<dbReference type="Proteomes" id="UP000192247">
    <property type="component" value="Unassembled WGS sequence"/>
</dbReference>
<reference evidence="3 4" key="1">
    <citation type="journal article" date="2017" name="Gigascience">
        <title>Draft genome of the honey bee ectoparasitic mite, Tropilaelaps mercedesae, is shaped by the parasitic life history.</title>
        <authorList>
            <person name="Dong X."/>
            <person name="Armstrong S.D."/>
            <person name="Xia D."/>
            <person name="Makepeace B.L."/>
            <person name="Darby A.C."/>
            <person name="Kadowaki T."/>
        </authorList>
    </citation>
    <scope>NUCLEOTIDE SEQUENCE [LARGE SCALE GENOMIC DNA]</scope>
    <source>
        <strain evidence="3">Wuxi-XJTLU</strain>
    </source>
</reference>
<dbReference type="InterPro" id="IPR020471">
    <property type="entry name" value="AKR"/>
</dbReference>
<keyword evidence="4" id="KW-1185">Reference proteome</keyword>
<dbReference type="InterPro" id="IPR023210">
    <property type="entry name" value="NADP_OxRdtase_dom"/>
</dbReference>
<dbReference type="Gene3D" id="3.20.20.100">
    <property type="entry name" value="NADP-dependent oxidoreductase domain"/>
    <property type="match status" value="1"/>
</dbReference>
<sequence>VWNSYHRTEQVGECFQRSAMALGVDYVDLYLMHWPFAFREGHEGRAEDGLPSTTDIDFLDCWRGMEELYVEGKVRNIGVSNFNSEQVARLLANCTIKPLVNQVEANIYINQEKLRAFCSQRGVTLTAYSPLGSPGNKRNPDAPNPLDDPLVAYLAARHKKTSAQVLLRFLIQRCIAVIPKSCNPQRIRENIEVFDFHLNPKEMASLMALNRGYRRFGVDNLKDHKFYPFNIEF</sequence>
<dbReference type="EMBL" id="MNPL01002594">
    <property type="protein sequence ID" value="OQR78142.1"/>
    <property type="molecule type" value="Genomic_DNA"/>
</dbReference>
<dbReference type="InterPro" id="IPR018170">
    <property type="entry name" value="Aldo/ket_reductase_CS"/>
</dbReference>
<dbReference type="PANTHER" id="PTHR11732">
    <property type="entry name" value="ALDO/KETO REDUCTASE"/>
    <property type="match status" value="1"/>
</dbReference>
<evidence type="ECO:0000259" key="2">
    <source>
        <dbReference type="Pfam" id="PF00248"/>
    </source>
</evidence>
<evidence type="ECO:0000313" key="4">
    <source>
        <dbReference type="Proteomes" id="UP000192247"/>
    </source>
</evidence>
<dbReference type="Pfam" id="PF00248">
    <property type="entry name" value="Aldo_ket_red"/>
    <property type="match status" value="1"/>
</dbReference>
<gene>
    <name evidence="3" type="ORF">BIW11_00352</name>
</gene>
<dbReference type="PIRSF" id="PIRSF000097">
    <property type="entry name" value="AKR"/>
    <property type="match status" value="1"/>
</dbReference>
<proteinExistence type="predicted"/>
<feature type="non-terminal residue" evidence="3">
    <location>
        <position position="1"/>
    </location>
</feature>
<dbReference type="STRING" id="418985.A0A1V9XXI3"/>
<name>A0A1V9XXI3_9ACAR</name>
<dbReference type="FunCoup" id="A0A1V9XXI3">
    <property type="interactions" value="522"/>
</dbReference>
<feature type="binding site" evidence="1">
    <location>
        <position position="33"/>
    </location>
    <ligand>
        <name>substrate</name>
    </ligand>
</feature>
<dbReference type="InterPro" id="IPR036812">
    <property type="entry name" value="NAD(P)_OxRdtase_dom_sf"/>
</dbReference>
<dbReference type="PROSITE" id="PS00063">
    <property type="entry name" value="ALDOKETO_REDUCTASE_3"/>
    <property type="match status" value="1"/>
</dbReference>
<dbReference type="AlphaFoldDB" id="A0A1V9XXI3"/>
<accession>A0A1V9XXI3</accession>
<protein>
    <submittedName>
        <fullName evidence="3">Putative 1</fullName>
    </submittedName>
</protein>
<dbReference type="PRINTS" id="PR00069">
    <property type="entry name" value="ALDKETRDTASE"/>
</dbReference>
<evidence type="ECO:0000313" key="3">
    <source>
        <dbReference type="EMBL" id="OQR78142.1"/>
    </source>
</evidence>